<dbReference type="Proteomes" id="UP001491310">
    <property type="component" value="Unassembled WGS sequence"/>
</dbReference>
<evidence type="ECO:0000313" key="3">
    <source>
        <dbReference type="Proteomes" id="UP001491310"/>
    </source>
</evidence>
<proteinExistence type="predicted"/>
<name>A0ABR2Z2E4_9CHLO</name>
<feature type="compositionally biased region" description="Basic and acidic residues" evidence="1">
    <location>
        <begin position="63"/>
        <end position="74"/>
    </location>
</feature>
<accession>A0ABR2Z2E4</accession>
<feature type="compositionally biased region" description="Low complexity" evidence="1">
    <location>
        <begin position="31"/>
        <end position="62"/>
    </location>
</feature>
<feature type="compositionally biased region" description="Polar residues" evidence="1">
    <location>
        <begin position="84"/>
        <end position="101"/>
    </location>
</feature>
<feature type="compositionally biased region" description="Basic and acidic residues" evidence="1">
    <location>
        <begin position="19"/>
        <end position="30"/>
    </location>
</feature>
<reference evidence="2 3" key="1">
    <citation type="journal article" date="2024" name="Nat. Commun.">
        <title>Phylogenomics reveals the evolutionary origins of lichenization in chlorophyte algae.</title>
        <authorList>
            <person name="Puginier C."/>
            <person name="Libourel C."/>
            <person name="Otte J."/>
            <person name="Skaloud P."/>
            <person name="Haon M."/>
            <person name="Grisel S."/>
            <person name="Petersen M."/>
            <person name="Berrin J.G."/>
            <person name="Delaux P.M."/>
            <person name="Dal Grande F."/>
            <person name="Keller J."/>
        </authorList>
    </citation>
    <scope>NUCLEOTIDE SEQUENCE [LARGE SCALE GENOMIC DNA]</scope>
    <source>
        <strain evidence="2 3">SAG 216-7</strain>
    </source>
</reference>
<protein>
    <submittedName>
        <fullName evidence="2">Uncharacterized protein</fullName>
    </submittedName>
</protein>
<organism evidence="2 3">
    <name type="scientific">Coccomyxa subellipsoidea</name>
    <dbReference type="NCBI Taxonomy" id="248742"/>
    <lineage>
        <taxon>Eukaryota</taxon>
        <taxon>Viridiplantae</taxon>
        <taxon>Chlorophyta</taxon>
        <taxon>core chlorophytes</taxon>
        <taxon>Trebouxiophyceae</taxon>
        <taxon>Trebouxiophyceae incertae sedis</taxon>
        <taxon>Coccomyxaceae</taxon>
        <taxon>Coccomyxa</taxon>
    </lineage>
</organism>
<comment type="caution">
    <text evidence="2">The sequence shown here is derived from an EMBL/GenBank/DDBJ whole genome shotgun (WGS) entry which is preliminary data.</text>
</comment>
<sequence length="149" mass="15142">MEAVSVWIKSCLNTTRDLVHLEGDRGHGENSPDSSSSSSSSSSSPAMAAEPASPAPSDSPSMARERPSSVEVHRTPVPLESGSDVDSQNPLNAEQAASMSFIDTNTDTSTIALSPSNSLAPGAVAVVVTGPIRQEPESPAASDSPSPAA</sequence>
<evidence type="ECO:0000256" key="1">
    <source>
        <dbReference type="SAM" id="MobiDB-lite"/>
    </source>
</evidence>
<dbReference type="EMBL" id="JALJOT010000001">
    <property type="protein sequence ID" value="KAK9918343.1"/>
    <property type="molecule type" value="Genomic_DNA"/>
</dbReference>
<feature type="region of interest" description="Disordered" evidence="1">
    <location>
        <begin position="19"/>
        <end position="101"/>
    </location>
</feature>
<gene>
    <name evidence="2" type="ORF">WJX75_003342</name>
</gene>
<evidence type="ECO:0000313" key="2">
    <source>
        <dbReference type="EMBL" id="KAK9918343.1"/>
    </source>
</evidence>
<keyword evidence="3" id="KW-1185">Reference proteome</keyword>